<feature type="compositionally biased region" description="Basic and acidic residues" evidence="1">
    <location>
        <begin position="304"/>
        <end position="324"/>
    </location>
</feature>
<dbReference type="Proteomes" id="UP000093053">
    <property type="component" value="Chromosome"/>
</dbReference>
<feature type="compositionally biased region" description="Basic and acidic residues" evidence="1">
    <location>
        <begin position="340"/>
        <end position="353"/>
    </location>
</feature>
<dbReference type="KEGG" id="led:BBK82_24820"/>
<feature type="region of interest" description="Disordered" evidence="1">
    <location>
        <begin position="276"/>
        <end position="353"/>
    </location>
</feature>
<protein>
    <submittedName>
        <fullName evidence="2">Uncharacterized protein</fullName>
    </submittedName>
</protein>
<dbReference type="AlphaFoldDB" id="A0A1B2HM70"/>
<sequence>MLGLGERVRVQLGRLRQPDALVEDVAVLAVPVGGGLGELVVHAQGVAVGGDPVAQPRPRADERLVRELDVLRGQRDETRGGEPVEHRGVETGAQGAALGVLGPLAECDEAQEDVPRGLPLRRGELGVDGLGGAGDGVLDAADLLVAGQCDGHAAAALPGLRQRVLHERQRGRLAGDVRDQPADQRGLDGGTGVAGGFGDGAAQLVTGHRADQELAALDRLDQFGVPGEVAVEVRADADDDVRRPHEGRHEPVALLRPGEREDLLELVDDQHEARVVLADPQSQGGGVGELSSQRHRGPAGELGEPDRALVGRVHTGREDQRVVEPRQQTGAQQRRLAAARRPEHADERAAPDQVDELRGELLAPEEAVGVLRLERLEPHVRRRTGRRLRRRGDGPPPPFPLDRVAAARLDVGEGDGERGQLAPTGRVGQRGGRVVRLGGQRAVGGLAGLVPQPAEIGGEPAQFGVDGVQGPFCTRHGGLPL</sequence>
<accession>A0A1B2HM70</accession>
<keyword evidence="3" id="KW-1185">Reference proteome</keyword>
<dbReference type="EMBL" id="CP016793">
    <property type="protein sequence ID" value="ANZ38806.1"/>
    <property type="molecule type" value="Genomic_DNA"/>
</dbReference>
<evidence type="ECO:0000256" key="1">
    <source>
        <dbReference type="SAM" id="MobiDB-lite"/>
    </source>
</evidence>
<name>A0A1B2HM70_9PSEU</name>
<evidence type="ECO:0000313" key="2">
    <source>
        <dbReference type="EMBL" id="ANZ38806.1"/>
    </source>
</evidence>
<gene>
    <name evidence="2" type="ORF">BBK82_24820</name>
</gene>
<feature type="compositionally biased region" description="Low complexity" evidence="1">
    <location>
        <begin position="326"/>
        <end position="336"/>
    </location>
</feature>
<dbReference type="STRING" id="1586287.BBK82_24820"/>
<reference evidence="2 3" key="1">
    <citation type="submission" date="2016-07" db="EMBL/GenBank/DDBJ databases">
        <title>Complete genome sequence of the Lentzea guizhouensis DHS C013.</title>
        <authorList>
            <person name="Cao C."/>
        </authorList>
    </citation>
    <scope>NUCLEOTIDE SEQUENCE [LARGE SCALE GENOMIC DNA]</scope>
    <source>
        <strain evidence="2 3">DHS C013</strain>
    </source>
</reference>
<organism evidence="2 3">
    <name type="scientific">Lentzea guizhouensis</name>
    <dbReference type="NCBI Taxonomy" id="1586287"/>
    <lineage>
        <taxon>Bacteria</taxon>
        <taxon>Bacillati</taxon>
        <taxon>Actinomycetota</taxon>
        <taxon>Actinomycetes</taxon>
        <taxon>Pseudonocardiales</taxon>
        <taxon>Pseudonocardiaceae</taxon>
        <taxon>Lentzea</taxon>
    </lineage>
</organism>
<proteinExistence type="predicted"/>
<evidence type="ECO:0000313" key="3">
    <source>
        <dbReference type="Proteomes" id="UP000093053"/>
    </source>
</evidence>